<feature type="signal peptide" evidence="2">
    <location>
        <begin position="1"/>
        <end position="24"/>
    </location>
</feature>
<organism evidence="4 5">
    <name type="scientific">Algibacter aquimarinus</name>
    <dbReference type="NCBI Taxonomy" id="1136748"/>
    <lineage>
        <taxon>Bacteria</taxon>
        <taxon>Pseudomonadati</taxon>
        <taxon>Bacteroidota</taxon>
        <taxon>Flavobacteriia</taxon>
        <taxon>Flavobacteriales</taxon>
        <taxon>Flavobacteriaceae</taxon>
        <taxon>Algibacter</taxon>
    </lineage>
</organism>
<feature type="domain" description="Peptidase S9 prolyl oligopeptidase catalytic" evidence="3">
    <location>
        <begin position="545"/>
        <end position="760"/>
    </location>
</feature>
<sequence>MKTSILKFSSAFFLFVCATLQIGAQEITGSWEGKLSVQGTEVPLVFDIKKDADTYSSTMDSPSQGATGIPMDETTFVDNTITIKFVKAGIKYVASLKENTLDGTFFQGGMEFPLSLNKTTKTLPGDTSLPTSDADLEKLANWNPTNYKYSVKDYFARPKARSFSFSPNGTYLSYREKDENAKNHVYVKNLETNEVKKVIEEKEELIRGFGWANDNRLIYVMDKGGNENYHLFAVNIDGTNQKELTPFDGVQVSILEGLKEDKDHMIISMNKNNPQIFEPYKINIISGDLEQLYKNEDPANPINGYQFDKDGKLRGFAKMRNGVNVDLYYTLDGQNYEVMKELSWKDSFSIASFNYASDNPHEAYVISNLDSDKTQIYLYDLKEDKVLKKLFSNDDYDVSGMGLSRNRNYELDYFTYEGEKRYIIPVSKYYKKLHKRITDKFPGYNYSIPDATDYESKYLIYLQSDKLYGKYYSYDAKKDEFKLLYDLMPHLIESDMAEMRPISFKSRDGKTIHGYITLPKEALNGAKVPVVVNPHGGPQGIRDSWGFNPEAQLFASRGYATLQVNFRISGGYGREFLESGFKQIGRKAMDDVEDGLQYVIDKGWVDKDNVAIYGGSHGGYAVLRGLTKTPDLYACGVDYVGVSNIFTFFESFPEYWKPYKEIVKEIWYDSDIPEEKAIMTEVSPVFQIDKIKKPLFVIQGANDPRVNINESDQIVAGLREKGFDVPYMVKYDEGHGFGKEENRIKLYESMMGFLAKNLKKEIKQPLKD</sequence>
<keyword evidence="2" id="KW-0732">Signal</keyword>
<dbReference type="EMBL" id="BAABJK010000006">
    <property type="protein sequence ID" value="GAA4969177.1"/>
    <property type="molecule type" value="Genomic_DNA"/>
</dbReference>
<dbReference type="SUPFAM" id="SSF53474">
    <property type="entry name" value="alpha/beta-Hydrolases"/>
    <property type="match status" value="1"/>
</dbReference>
<reference evidence="5" key="1">
    <citation type="journal article" date="2019" name="Int. J. Syst. Evol. Microbiol.">
        <title>The Global Catalogue of Microorganisms (GCM) 10K type strain sequencing project: providing services to taxonomists for standard genome sequencing and annotation.</title>
        <authorList>
            <consortium name="The Broad Institute Genomics Platform"/>
            <consortium name="The Broad Institute Genome Sequencing Center for Infectious Disease"/>
            <person name="Wu L."/>
            <person name="Ma J."/>
        </authorList>
    </citation>
    <scope>NUCLEOTIDE SEQUENCE [LARGE SCALE GENOMIC DNA]</scope>
    <source>
        <strain evidence="5">JCM 18287</strain>
    </source>
</reference>
<evidence type="ECO:0000256" key="2">
    <source>
        <dbReference type="SAM" id="SignalP"/>
    </source>
</evidence>
<dbReference type="InterPro" id="IPR029058">
    <property type="entry name" value="AB_hydrolase_fold"/>
</dbReference>
<comment type="caution">
    <text evidence="4">The sequence shown here is derived from an EMBL/GenBank/DDBJ whole genome shotgun (WGS) entry which is preliminary data.</text>
</comment>
<keyword evidence="1" id="KW-0378">Hydrolase</keyword>
<evidence type="ECO:0000313" key="5">
    <source>
        <dbReference type="Proteomes" id="UP001501692"/>
    </source>
</evidence>
<dbReference type="PANTHER" id="PTHR42776:SF27">
    <property type="entry name" value="DIPEPTIDYL PEPTIDASE FAMILY MEMBER 6"/>
    <property type="match status" value="1"/>
</dbReference>
<protein>
    <submittedName>
        <fullName evidence="4">S9 family peptidase</fullName>
    </submittedName>
</protein>
<dbReference type="Gene3D" id="3.40.50.1820">
    <property type="entry name" value="alpha/beta hydrolase"/>
    <property type="match status" value="1"/>
</dbReference>
<evidence type="ECO:0000256" key="1">
    <source>
        <dbReference type="ARBA" id="ARBA00022801"/>
    </source>
</evidence>
<keyword evidence="5" id="KW-1185">Reference proteome</keyword>
<dbReference type="PANTHER" id="PTHR42776">
    <property type="entry name" value="SERINE PEPTIDASE S9 FAMILY MEMBER"/>
    <property type="match status" value="1"/>
</dbReference>
<dbReference type="InterPro" id="IPR001375">
    <property type="entry name" value="Peptidase_S9_cat"/>
</dbReference>
<dbReference type="RefSeq" id="WP_345167526.1">
    <property type="nucleotide sequence ID" value="NZ_BAABJK010000006.1"/>
</dbReference>
<feature type="chain" id="PRO_5046535271" evidence="2">
    <location>
        <begin position="25"/>
        <end position="768"/>
    </location>
</feature>
<evidence type="ECO:0000259" key="3">
    <source>
        <dbReference type="Pfam" id="PF00326"/>
    </source>
</evidence>
<dbReference type="SUPFAM" id="SSF82171">
    <property type="entry name" value="DPP6 N-terminal domain-like"/>
    <property type="match status" value="1"/>
</dbReference>
<dbReference type="Pfam" id="PF00326">
    <property type="entry name" value="Peptidase_S9"/>
    <property type="match status" value="1"/>
</dbReference>
<gene>
    <name evidence="4" type="ORF">GCM10023315_18480</name>
</gene>
<proteinExistence type="predicted"/>
<name>A0ABP9HER1_9FLAO</name>
<evidence type="ECO:0000313" key="4">
    <source>
        <dbReference type="EMBL" id="GAA4969177.1"/>
    </source>
</evidence>
<dbReference type="InterPro" id="IPR011042">
    <property type="entry name" value="6-blade_b-propeller_TolB-like"/>
</dbReference>
<dbReference type="Proteomes" id="UP001501692">
    <property type="component" value="Unassembled WGS sequence"/>
</dbReference>
<accession>A0ABP9HER1</accession>
<dbReference type="Gene3D" id="2.120.10.30">
    <property type="entry name" value="TolB, C-terminal domain"/>
    <property type="match status" value="1"/>
</dbReference>